<evidence type="ECO:0000256" key="2">
    <source>
        <dbReference type="ARBA" id="ARBA00023163"/>
    </source>
</evidence>
<dbReference type="PANTHER" id="PTHR31442:SF29">
    <property type="entry name" value="HOMEODOMAIN-LIKE SUPERFAMILY PROTEIN"/>
    <property type="match status" value="1"/>
</dbReference>
<evidence type="ECO:0000256" key="3">
    <source>
        <dbReference type="ARBA" id="ARBA00023242"/>
    </source>
</evidence>
<dbReference type="FunFam" id="1.10.10.60:FF:000007">
    <property type="entry name" value="Two-component response regulator"/>
    <property type="match status" value="1"/>
</dbReference>
<dbReference type="SUPFAM" id="SSF46689">
    <property type="entry name" value="Homeodomain-like"/>
    <property type="match status" value="1"/>
</dbReference>
<dbReference type="InterPro" id="IPR044841">
    <property type="entry name" value="LUX/BOA-like"/>
</dbReference>
<accession>A0A7S0J6B9</accession>
<evidence type="ECO:0008006" key="5">
    <source>
        <dbReference type="Google" id="ProtNLM"/>
    </source>
</evidence>
<dbReference type="GO" id="GO:0003700">
    <property type="term" value="F:DNA-binding transcription factor activity"/>
    <property type="evidence" value="ECO:0007669"/>
    <property type="project" value="InterPro"/>
</dbReference>
<proteinExistence type="predicted"/>
<evidence type="ECO:0000256" key="1">
    <source>
        <dbReference type="ARBA" id="ARBA00023015"/>
    </source>
</evidence>
<dbReference type="NCBIfam" id="TIGR01557">
    <property type="entry name" value="myb_SHAQKYF"/>
    <property type="match status" value="1"/>
</dbReference>
<dbReference type="InterPro" id="IPR006447">
    <property type="entry name" value="Myb_dom_plants"/>
</dbReference>
<evidence type="ECO:0000313" key="4">
    <source>
        <dbReference type="EMBL" id="CAD8542450.1"/>
    </source>
</evidence>
<sequence>MAVPVKKLEENIRHVLRLSQLPSIMPSIGTKRKRSETSLVIDPQQLLSAARDSLLKNSLAAPILSMYGGQALLADAADRSYAAPADPHEAEDVAAPKKPRFVWSSELHRRFEDAVRQLGIDAAKPQAISQLMGEEGENAPSRQNIKSHLQKYRQMVKKRAAVSGGGMKAFAFRSSHKSTARGGMDCEDPYAFDDFSLANLRDLPVGAIFGGEERHLDFDSDSGGLLPLADAHK</sequence>
<keyword evidence="3" id="KW-0539">Nucleus</keyword>
<gene>
    <name evidence="4" type="ORF">CLEP1334_LOCUS17736</name>
</gene>
<dbReference type="Gene3D" id="1.10.10.60">
    <property type="entry name" value="Homeodomain-like"/>
    <property type="match status" value="1"/>
</dbReference>
<reference evidence="4" key="1">
    <citation type="submission" date="2021-01" db="EMBL/GenBank/DDBJ databases">
        <authorList>
            <person name="Corre E."/>
            <person name="Pelletier E."/>
            <person name="Niang G."/>
            <person name="Scheremetjew M."/>
            <person name="Finn R."/>
            <person name="Kale V."/>
            <person name="Holt S."/>
            <person name="Cochrane G."/>
            <person name="Meng A."/>
            <person name="Brown T."/>
            <person name="Cohen L."/>
        </authorList>
    </citation>
    <scope>NUCLEOTIDE SEQUENCE</scope>
    <source>
        <strain evidence="4">RCC1130</strain>
    </source>
</reference>
<keyword evidence="1" id="KW-0805">Transcription regulation</keyword>
<protein>
    <recommendedName>
        <fullName evidence="5">HTH myb-type domain-containing protein</fullName>
    </recommendedName>
</protein>
<dbReference type="InterPro" id="IPR009057">
    <property type="entry name" value="Homeodomain-like_sf"/>
</dbReference>
<dbReference type="GO" id="GO:0003677">
    <property type="term" value="F:DNA binding"/>
    <property type="evidence" value="ECO:0007669"/>
    <property type="project" value="InterPro"/>
</dbReference>
<name>A0A7S0J6B9_9EUKA</name>
<keyword evidence="2" id="KW-0804">Transcription</keyword>
<dbReference type="EMBL" id="HBER01035023">
    <property type="protein sequence ID" value="CAD8542450.1"/>
    <property type="molecule type" value="Transcribed_RNA"/>
</dbReference>
<organism evidence="4">
    <name type="scientific">Calcidiscus leptoporus</name>
    <dbReference type="NCBI Taxonomy" id="127549"/>
    <lineage>
        <taxon>Eukaryota</taxon>
        <taxon>Haptista</taxon>
        <taxon>Haptophyta</taxon>
        <taxon>Prymnesiophyceae</taxon>
        <taxon>Coccolithales</taxon>
        <taxon>Calcidiscaceae</taxon>
        <taxon>Calcidiscus</taxon>
    </lineage>
</organism>
<dbReference type="AlphaFoldDB" id="A0A7S0J6B9"/>
<dbReference type="PANTHER" id="PTHR31442">
    <property type="entry name" value="HOMEODOMAIN-LIKE SUPERFAMILY PROTEIN-RELATED"/>
    <property type="match status" value="1"/>
</dbReference>